<evidence type="ECO:0000313" key="3">
    <source>
        <dbReference type="EMBL" id="PRY02600.1"/>
    </source>
</evidence>
<evidence type="ECO:0000313" key="4">
    <source>
        <dbReference type="Proteomes" id="UP000237846"/>
    </source>
</evidence>
<dbReference type="NCBIfam" id="NF037959">
    <property type="entry name" value="MFS_SpdSyn"/>
    <property type="match status" value="1"/>
</dbReference>
<evidence type="ECO:0000259" key="2">
    <source>
        <dbReference type="Pfam" id="PF08241"/>
    </source>
</evidence>
<dbReference type="AlphaFoldDB" id="A0A2T0QFD9"/>
<dbReference type="Proteomes" id="UP000237846">
    <property type="component" value="Unassembled WGS sequence"/>
</dbReference>
<accession>A0A2T0QFD9</accession>
<dbReference type="GO" id="GO:0008757">
    <property type="term" value="F:S-adenosylmethionine-dependent methyltransferase activity"/>
    <property type="evidence" value="ECO:0007669"/>
    <property type="project" value="InterPro"/>
</dbReference>
<dbReference type="InterPro" id="IPR013216">
    <property type="entry name" value="Methyltransf_11"/>
</dbReference>
<dbReference type="GO" id="GO:0006596">
    <property type="term" value="P:polyamine biosynthetic process"/>
    <property type="evidence" value="ECO:0007669"/>
    <property type="project" value="UniProtKB-KW"/>
</dbReference>
<dbReference type="PANTHER" id="PTHR43317:SF1">
    <property type="entry name" value="THERMOSPERMINE SYNTHASE ACAULIS5"/>
    <property type="match status" value="1"/>
</dbReference>
<reference evidence="3 4" key="1">
    <citation type="submission" date="2018-03" db="EMBL/GenBank/DDBJ databases">
        <title>Genomic Encyclopedia of Archaeal and Bacterial Type Strains, Phase II (KMG-II): from individual species to whole genera.</title>
        <authorList>
            <person name="Goeker M."/>
        </authorList>
    </citation>
    <scope>NUCLEOTIDE SEQUENCE [LARGE SCALE GENOMIC DNA]</scope>
    <source>
        <strain evidence="3 4">DSM 45601</strain>
    </source>
</reference>
<dbReference type="SUPFAM" id="SSF53335">
    <property type="entry name" value="S-adenosyl-L-methionine-dependent methyltransferases"/>
    <property type="match status" value="1"/>
</dbReference>
<keyword evidence="4" id="KW-1185">Reference proteome</keyword>
<proteinExistence type="predicted"/>
<dbReference type="CDD" id="cd02440">
    <property type="entry name" value="AdoMet_MTases"/>
    <property type="match status" value="1"/>
</dbReference>
<dbReference type="Pfam" id="PF08241">
    <property type="entry name" value="Methyltransf_11"/>
    <property type="match status" value="1"/>
</dbReference>
<keyword evidence="1" id="KW-0620">Polyamine biosynthesis</keyword>
<dbReference type="EMBL" id="PVZC01000001">
    <property type="protein sequence ID" value="PRY02600.1"/>
    <property type="molecule type" value="Genomic_DNA"/>
</dbReference>
<name>A0A2T0QFD9_9ACTN</name>
<comment type="caution">
    <text evidence="3">The sequence shown here is derived from an EMBL/GenBank/DDBJ whole genome shotgun (WGS) entry which is preliminary data.</text>
</comment>
<gene>
    <name evidence="3" type="ORF">CLV72_1011203</name>
</gene>
<dbReference type="PANTHER" id="PTHR43317">
    <property type="entry name" value="THERMOSPERMINE SYNTHASE ACAULIS5"/>
    <property type="match status" value="1"/>
</dbReference>
<organism evidence="3 4">
    <name type="scientific">Allonocardiopsis opalescens</name>
    <dbReference type="NCBI Taxonomy" id="1144618"/>
    <lineage>
        <taxon>Bacteria</taxon>
        <taxon>Bacillati</taxon>
        <taxon>Actinomycetota</taxon>
        <taxon>Actinomycetes</taxon>
        <taxon>Streptosporangiales</taxon>
        <taxon>Allonocardiopsis</taxon>
    </lineage>
</organism>
<dbReference type="InterPro" id="IPR029063">
    <property type="entry name" value="SAM-dependent_MTases_sf"/>
</dbReference>
<protein>
    <submittedName>
        <fullName evidence="3">Spermidine synthase</fullName>
    </submittedName>
</protein>
<evidence type="ECO:0000256" key="1">
    <source>
        <dbReference type="ARBA" id="ARBA00023115"/>
    </source>
</evidence>
<dbReference type="RefSeq" id="WP_106240446.1">
    <property type="nucleotide sequence ID" value="NZ_PVZC01000001.1"/>
</dbReference>
<sequence length="290" mass="31081">MSSRRPRRAAEHDDGLTAHTVAGGRAELLADLDRPNGWMLIVNDTPQSHVDLDDPTRLEFEYVRRLAHAVDLAADDGAPIDAVHLGAGALTLARYIAATRPGSRQRAVEIDTELTELVRRRLPWDPRARIRVSGADAREWLTRQRAASADIVIADVFAGARTPAHLNSAEFVAEAARVLRDGGVYAANIADGRPLAHIRAQAATVGGVFAHVLVIGEPAVLRGRRFGNLVLVAAHDPLPVAELTRRTARDAMPARVLAGEELARFTSGVAPVHDAAATPSPAPPDGVFLR</sequence>
<feature type="domain" description="Methyltransferase type 11" evidence="2">
    <location>
        <begin position="84"/>
        <end position="186"/>
    </location>
</feature>
<dbReference type="Gene3D" id="3.40.50.150">
    <property type="entry name" value="Vaccinia Virus protein VP39"/>
    <property type="match status" value="1"/>
</dbReference>
<dbReference type="OrthoDB" id="8221452at2"/>